<sequence>MAAAPVFHERILQCAKDKLAELCARLYADENCGFAGLIVEERGEEWELRYVFYQSDAPGWVHVVQRCPLPEAVFPSISVRVAPADWHEREAADLFGLKFTGHPYLGDFILHNDVWQENLCPMRKGFDATQPVRRREPDPDWKPRRIVHAPGAFVMPVGPVFSGITESAHFQLETVGEDVIRAFPRLFYNYRAVEKIAEGRSVDDVLLLAERFSATTAFAHALGFCQAAERILGIEAPPRARALRVLLAELERLRHHAGAIQEICESTGLAVAASQAAILEEELLRISAAFCGHRYLFGVAAVGGLTRDFADAACRDCVAQAEEAGRGLDRLERMLRTSSSFLDRLEEVGIVSHEDARRFSLAGPTARASGLVRDLRAIQPYSGYESFGFDVPREEEGDGYARLRVLFAEARQSLRIMAQAANASPRGAVRAARTNASGGAALGWVEAPRGAAFHWLRLGKDGSVERYRIVPPSFANWRGFHLAVEKFAFQDFPIMLASFALSACENDR</sequence>
<dbReference type="Pfam" id="PF00346">
    <property type="entry name" value="Complex1_49kDa"/>
    <property type="match status" value="1"/>
</dbReference>
<dbReference type="InterPro" id="IPR029014">
    <property type="entry name" value="NiFe-Hase_large"/>
</dbReference>
<dbReference type="PANTHER" id="PTHR43485:SF1">
    <property type="entry name" value="FORMATE HYDROGENLYASE SUBUNIT 5-RELATED"/>
    <property type="match status" value="1"/>
</dbReference>
<organism evidence="5 6">
    <name type="scientific">Handelsmanbacteria sp. (strain RIFCSPLOWO2_12_FULL_64_10)</name>
    <dbReference type="NCBI Taxonomy" id="1817868"/>
    <lineage>
        <taxon>Bacteria</taxon>
        <taxon>Candidatus Handelsmaniibacteriota</taxon>
    </lineage>
</organism>
<dbReference type="InterPro" id="IPR037232">
    <property type="entry name" value="NADH_quin_OxRdtase_su_C/D-like"/>
</dbReference>
<evidence type="ECO:0000259" key="4">
    <source>
        <dbReference type="Pfam" id="PF00346"/>
    </source>
</evidence>
<evidence type="ECO:0008006" key="7">
    <source>
        <dbReference type="Google" id="ProtNLM"/>
    </source>
</evidence>
<name>A0A1F6CJU0_HANXR</name>
<dbReference type="Pfam" id="PF00329">
    <property type="entry name" value="Complex1_30kDa"/>
    <property type="match status" value="1"/>
</dbReference>
<protein>
    <recommendedName>
        <fullName evidence="7">NADH-quinone oxidoreductase subunit D domain-containing protein</fullName>
    </recommendedName>
</protein>
<dbReference type="EMBL" id="MFKF01000231">
    <property type="protein sequence ID" value="OGG49415.1"/>
    <property type="molecule type" value="Genomic_DNA"/>
</dbReference>
<dbReference type="InterPro" id="IPR001135">
    <property type="entry name" value="NADH_Q_OxRdtase_suD"/>
</dbReference>
<comment type="caution">
    <text evidence="5">The sequence shown here is derived from an EMBL/GenBank/DDBJ whole genome shotgun (WGS) entry which is preliminary data.</text>
</comment>
<gene>
    <name evidence="5" type="ORF">A3F84_23660</name>
</gene>
<dbReference type="PANTHER" id="PTHR43485">
    <property type="entry name" value="HYDROGENASE-4 COMPONENT G"/>
    <property type="match status" value="1"/>
</dbReference>
<dbReference type="GO" id="GO:0051287">
    <property type="term" value="F:NAD binding"/>
    <property type="evidence" value="ECO:0007669"/>
    <property type="project" value="InterPro"/>
</dbReference>
<evidence type="ECO:0000259" key="3">
    <source>
        <dbReference type="Pfam" id="PF00329"/>
    </source>
</evidence>
<dbReference type="SUPFAM" id="SSF56762">
    <property type="entry name" value="HydB/Nqo4-like"/>
    <property type="match status" value="1"/>
</dbReference>
<feature type="domain" description="NADH-quinone oxidoreductase subunit D" evidence="4">
    <location>
        <begin position="281"/>
        <end position="433"/>
    </location>
</feature>
<dbReference type="InterPro" id="IPR001268">
    <property type="entry name" value="NADH_UbQ_OxRdtase_30kDa_su"/>
</dbReference>
<dbReference type="InterPro" id="IPR052197">
    <property type="entry name" value="ComplexI_49kDa-like"/>
</dbReference>
<dbReference type="GO" id="GO:0008137">
    <property type="term" value="F:NADH dehydrogenase (ubiquinone) activity"/>
    <property type="evidence" value="ECO:0007669"/>
    <property type="project" value="InterPro"/>
</dbReference>
<dbReference type="Gene3D" id="3.30.460.80">
    <property type="entry name" value="NADH:ubiquinone oxidoreductase, 30kDa subunit"/>
    <property type="match status" value="1"/>
</dbReference>
<dbReference type="GO" id="GO:0016651">
    <property type="term" value="F:oxidoreductase activity, acting on NAD(P)H"/>
    <property type="evidence" value="ECO:0007669"/>
    <property type="project" value="InterPro"/>
</dbReference>
<reference evidence="5 6" key="1">
    <citation type="journal article" date="2016" name="Nat. Commun.">
        <title>Thousands of microbial genomes shed light on interconnected biogeochemical processes in an aquifer system.</title>
        <authorList>
            <person name="Anantharaman K."/>
            <person name="Brown C.T."/>
            <person name="Hug L.A."/>
            <person name="Sharon I."/>
            <person name="Castelle C.J."/>
            <person name="Probst A.J."/>
            <person name="Thomas B.C."/>
            <person name="Singh A."/>
            <person name="Wilkins M.J."/>
            <person name="Karaoz U."/>
            <person name="Brodie E.L."/>
            <person name="Williams K.H."/>
            <person name="Hubbard S.S."/>
            <person name="Banfield J.F."/>
        </authorList>
    </citation>
    <scope>NUCLEOTIDE SEQUENCE [LARGE SCALE GENOMIC DNA]</scope>
    <source>
        <strain evidence="6">RIFCSPLOWO2_12_FULL_64_10</strain>
    </source>
</reference>
<dbReference type="Gene3D" id="1.10.645.10">
    <property type="entry name" value="Cytochrome-c3 Hydrogenase, chain B"/>
    <property type="match status" value="1"/>
</dbReference>
<evidence type="ECO:0000313" key="6">
    <source>
        <dbReference type="Proteomes" id="UP000178606"/>
    </source>
</evidence>
<feature type="domain" description="NADH:ubiquinone oxidoreductase 30kDa subunit" evidence="3">
    <location>
        <begin position="13"/>
        <end position="130"/>
    </location>
</feature>
<evidence type="ECO:0000313" key="5">
    <source>
        <dbReference type="EMBL" id="OGG49415.1"/>
    </source>
</evidence>
<dbReference type="GO" id="GO:0048038">
    <property type="term" value="F:quinone binding"/>
    <property type="evidence" value="ECO:0007669"/>
    <property type="project" value="InterPro"/>
</dbReference>
<dbReference type="Proteomes" id="UP000178606">
    <property type="component" value="Unassembled WGS sequence"/>
</dbReference>
<accession>A0A1F6CJU0</accession>
<dbReference type="SUPFAM" id="SSF143243">
    <property type="entry name" value="Nqo5-like"/>
    <property type="match status" value="1"/>
</dbReference>
<proteinExistence type="predicted"/>
<evidence type="ECO:0000256" key="1">
    <source>
        <dbReference type="ARBA" id="ARBA00023002"/>
    </source>
</evidence>
<keyword evidence="1" id="KW-0560">Oxidoreductase</keyword>
<dbReference type="AlphaFoldDB" id="A0A1F6CJU0"/>
<keyword evidence="2" id="KW-0520">NAD</keyword>
<evidence type="ECO:0000256" key="2">
    <source>
        <dbReference type="ARBA" id="ARBA00023027"/>
    </source>
</evidence>